<evidence type="ECO:0000313" key="2">
    <source>
        <dbReference type="Proteomes" id="UP000187203"/>
    </source>
</evidence>
<name>A0A1R3L2T2_9ROSI</name>
<dbReference type="AlphaFoldDB" id="A0A1R3L2T2"/>
<dbReference type="Proteomes" id="UP000187203">
    <property type="component" value="Unassembled WGS sequence"/>
</dbReference>
<dbReference type="EMBL" id="AWUE01003834">
    <property type="protein sequence ID" value="OMP13590.1"/>
    <property type="molecule type" value="Genomic_DNA"/>
</dbReference>
<comment type="caution">
    <text evidence="1">The sequence shown here is derived from an EMBL/GenBank/DDBJ whole genome shotgun (WGS) entry which is preliminary data.</text>
</comment>
<feature type="non-terminal residue" evidence="1">
    <location>
        <position position="81"/>
    </location>
</feature>
<gene>
    <name evidence="1" type="ORF">COLO4_01351</name>
</gene>
<protein>
    <submittedName>
        <fullName evidence="1">Peptidase</fullName>
    </submittedName>
</protein>
<keyword evidence="2" id="KW-1185">Reference proteome</keyword>
<accession>A0A1R3L2T2</accession>
<reference evidence="2" key="1">
    <citation type="submission" date="2013-09" db="EMBL/GenBank/DDBJ databases">
        <title>Corchorus olitorius genome sequencing.</title>
        <authorList>
            <person name="Alam M."/>
            <person name="Haque M.S."/>
            <person name="Islam M.S."/>
            <person name="Emdad E.M."/>
            <person name="Islam M.M."/>
            <person name="Ahmed B."/>
            <person name="Halim A."/>
            <person name="Hossen Q.M.M."/>
            <person name="Hossain M.Z."/>
            <person name="Ahmed R."/>
            <person name="Khan M.M."/>
            <person name="Islam R."/>
            <person name="Rashid M.M."/>
            <person name="Khan S.A."/>
            <person name="Rahman M.S."/>
            <person name="Alam M."/>
            <person name="Yahiya A.S."/>
            <person name="Khan M.S."/>
            <person name="Azam M.S."/>
            <person name="Haque T."/>
            <person name="Lashkar M.Z.H."/>
            <person name="Akhand A.I."/>
            <person name="Morshed G."/>
            <person name="Roy S."/>
            <person name="Uddin K.S."/>
            <person name="Rabeya T."/>
            <person name="Hossain A.S."/>
            <person name="Chowdhury A."/>
            <person name="Snigdha A.R."/>
            <person name="Mortoza M.S."/>
            <person name="Matin S.A."/>
            <person name="Hoque S.M.E."/>
            <person name="Islam M.K."/>
            <person name="Roy D.K."/>
            <person name="Haider R."/>
            <person name="Moosa M.M."/>
            <person name="Elias S.M."/>
            <person name="Hasan A.M."/>
            <person name="Jahan S."/>
            <person name="Shafiuddin M."/>
            <person name="Mahmood N."/>
            <person name="Shommy N.S."/>
        </authorList>
    </citation>
    <scope>NUCLEOTIDE SEQUENCE [LARGE SCALE GENOMIC DNA]</scope>
    <source>
        <strain evidence="2">cv. O-4</strain>
    </source>
</reference>
<sequence>HVLRRDHVALVVAPGVALVGDHGGDVDFRELLAERGHCGAGAAMEHHAQMVFLRPGGHFRSLERREHRWKALALGLVTGHA</sequence>
<proteinExistence type="predicted"/>
<evidence type="ECO:0000313" key="1">
    <source>
        <dbReference type="EMBL" id="OMP13590.1"/>
    </source>
</evidence>
<feature type="non-terminal residue" evidence="1">
    <location>
        <position position="1"/>
    </location>
</feature>
<organism evidence="1 2">
    <name type="scientific">Corchorus olitorius</name>
    <dbReference type="NCBI Taxonomy" id="93759"/>
    <lineage>
        <taxon>Eukaryota</taxon>
        <taxon>Viridiplantae</taxon>
        <taxon>Streptophyta</taxon>
        <taxon>Embryophyta</taxon>
        <taxon>Tracheophyta</taxon>
        <taxon>Spermatophyta</taxon>
        <taxon>Magnoliopsida</taxon>
        <taxon>eudicotyledons</taxon>
        <taxon>Gunneridae</taxon>
        <taxon>Pentapetalae</taxon>
        <taxon>rosids</taxon>
        <taxon>malvids</taxon>
        <taxon>Malvales</taxon>
        <taxon>Malvaceae</taxon>
        <taxon>Grewioideae</taxon>
        <taxon>Apeibeae</taxon>
        <taxon>Corchorus</taxon>
    </lineage>
</organism>